<reference evidence="2" key="1">
    <citation type="submission" date="2015-10" db="EMBL/GenBank/DDBJ databases">
        <title>Complete Genome Sequence of Aeromonas schubertii strain WL1483.</title>
        <authorList>
            <person name="Liu L."/>
        </authorList>
    </citation>
    <scope>NUCLEOTIDE SEQUENCE [LARGE SCALE GENOMIC DNA]</scope>
    <source>
        <strain evidence="2">WL1483</strain>
    </source>
</reference>
<proteinExistence type="predicted"/>
<reference evidence="1 2" key="2">
    <citation type="journal article" date="2016" name="Genome Announc.">
        <title>Complete Genome Sequence of the Highly Virulent Aeromonas schubertii Strain WL1483, Isolated from Diseased Snakehead Fish (Channa argus) in China.</title>
        <authorList>
            <person name="Liu L."/>
            <person name="Li N."/>
            <person name="Zhang D."/>
            <person name="Fu X."/>
            <person name="Shi C."/>
            <person name="Lin Q."/>
            <person name="Hao G."/>
        </authorList>
    </citation>
    <scope>NUCLEOTIDE SEQUENCE [LARGE SCALE GENOMIC DNA]</scope>
    <source>
        <strain evidence="1 2">WL1483</strain>
    </source>
</reference>
<evidence type="ECO:0000313" key="1">
    <source>
        <dbReference type="EMBL" id="ALP40809.1"/>
    </source>
</evidence>
<dbReference type="EMBL" id="CP013067">
    <property type="protein sequence ID" value="ALP40809.1"/>
    <property type="molecule type" value="Genomic_DNA"/>
</dbReference>
<sequence>MGWASDTFAKITREQYQDWLTRFYPKQKELMGLATSGQLLREQLGRVEGNNVNALRTAQQATANRNARMGVTTSTNPQDNSQGLRMALMTAGTENGLREQEKERQMGILTGADAGLRDAIKTGRGT</sequence>
<organism evidence="1 2">
    <name type="scientific">Aeromonas schubertii</name>
    <dbReference type="NCBI Taxonomy" id="652"/>
    <lineage>
        <taxon>Bacteria</taxon>
        <taxon>Pseudomonadati</taxon>
        <taxon>Pseudomonadota</taxon>
        <taxon>Gammaproteobacteria</taxon>
        <taxon>Aeromonadales</taxon>
        <taxon>Aeromonadaceae</taxon>
        <taxon>Aeromonas</taxon>
    </lineage>
</organism>
<dbReference type="Proteomes" id="UP000058114">
    <property type="component" value="Chromosome"/>
</dbReference>
<accession>A0A0S2SGH6</accession>
<protein>
    <submittedName>
        <fullName evidence="1">Uncharacterized protein</fullName>
    </submittedName>
</protein>
<dbReference type="PATRIC" id="fig|652.5.peg.2755"/>
<dbReference type="RefSeq" id="WP_029301108.1">
    <property type="nucleotide sequence ID" value="NZ_CP013067.1"/>
</dbReference>
<name>A0A0S2SGH6_9GAMM</name>
<gene>
    <name evidence="1" type="ORF">WL1483_1390</name>
</gene>
<evidence type="ECO:0000313" key="2">
    <source>
        <dbReference type="Proteomes" id="UP000058114"/>
    </source>
</evidence>
<dbReference type="KEGG" id="asr:WL1483_1390"/>
<dbReference type="AlphaFoldDB" id="A0A0S2SGH6"/>